<dbReference type="InterPro" id="IPR002686">
    <property type="entry name" value="Transposase_17"/>
</dbReference>
<evidence type="ECO:0000259" key="1">
    <source>
        <dbReference type="SMART" id="SM01321"/>
    </source>
</evidence>
<dbReference type="Gene3D" id="3.30.70.1290">
    <property type="entry name" value="Transposase IS200-like"/>
    <property type="match status" value="1"/>
</dbReference>
<organism evidence="2 3">
    <name type="scientific">Lysobacter koreensis</name>
    <dbReference type="NCBI Taxonomy" id="266122"/>
    <lineage>
        <taxon>Bacteria</taxon>
        <taxon>Pseudomonadati</taxon>
        <taxon>Pseudomonadota</taxon>
        <taxon>Gammaproteobacteria</taxon>
        <taxon>Lysobacterales</taxon>
        <taxon>Lysobacteraceae</taxon>
        <taxon>Lysobacter</taxon>
    </lineage>
</organism>
<dbReference type="NCBIfam" id="NF047646">
    <property type="entry name" value="REP_Tyr_transpos"/>
    <property type="match status" value="1"/>
</dbReference>
<proteinExistence type="predicted"/>
<accession>A0ABW2YLH1</accession>
<feature type="domain" description="Transposase IS200-like" evidence="1">
    <location>
        <begin position="32"/>
        <end position="155"/>
    </location>
</feature>
<dbReference type="Pfam" id="PF01797">
    <property type="entry name" value="Y1_Tnp"/>
    <property type="match status" value="1"/>
</dbReference>
<dbReference type="InterPro" id="IPR052715">
    <property type="entry name" value="RAYT_transposase"/>
</dbReference>
<dbReference type="Proteomes" id="UP001597090">
    <property type="component" value="Unassembled WGS sequence"/>
</dbReference>
<comment type="caution">
    <text evidence="2">The sequence shown here is derived from an EMBL/GenBank/DDBJ whole genome shotgun (WGS) entry which is preliminary data.</text>
</comment>
<evidence type="ECO:0000313" key="2">
    <source>
        <dbReference type="EMBL" id="MFD0738505.1"/>
    </source>
</evidence>
<protein>
    <submittedName>
        <fullName evidence="2">Transposase</fullName>
    </submittedName>
</protein>
<evidence type="ECO:0000313" key="3">
    <source>
        <dbReference type="Proteomes" id="UP001597090"/>
    </source>
</evidence>
<name>A0ABW2YLH1_9GAMM</name>
<dbReference type="EMBL" id="JBHTIH010000002">
    <property type="protein sequence ID" value="MFD0738505.1"/>
    <property type="molecule type" value="Genomic_DNA"/>
</dbReference>
<dbReference type="SUPFAM" id="SSF143422">
    <property type="entry name" value="Transposase IS200-like"/>
    <property type="match status" value="1"/>
</dbReference>
<dbReference type="SMART" id="SM01321">
    <property type="entry name" value="Y1_Tnp"/>
    <property type="match status" value="1"/>
</dbReference>
<dbReference type="PANTHER" id="PTHR36966">
    <property type="entry name" value="REP-ASSOCIATED TYROSINE TRANSPOSASE"/>
    <property type="match status" value="1"/>
</dbReference>
<dbReference type="RefSeq" id="WP_386811422.1">
    <property type="nucleotide sequence ID" value="NZ_JBHTIH010000002.1"/>
</dbReference>
<sequence length="191" mass="22302">MFSYNERRDAPTSAADGMRHGAAMSNYRRVWVPGGTYFFTVNLLERRRRLLVERIGELRAAFRAAQGARPFEILAIVVLPDHLHCLWQLPPGDADNANRWAQIKGGFSRRLPVDERRNATRAARRERGIWQRRYWEHLVRDDDDLRRHVEYIHFNPVKHGHASRPIEWPHSSFRRWVARGAYPADWVGGGG</sequence>
<reference evidence="3" key="1">
    <citation type="journal article" date="2019" name="Int. J. Syst. Evol. Microbiol.">
        <title>The Global Catalogue of Microorganisms (GCM) 10K type strain sequencing project: providing services to taxonomists for standard genome sequencing and annotation.</title>
        <authorList>
            <consortium name="The Broad Institute Genomics Platform"/>
            <consortium name="The Broad Institute Genome Sequencing Center for Infectious Disease"/>
            <person name="Wu L."/>
            <person name="Ma J."/>
        </authorList>
    </citation>
    <scope>NUCLEOTIDE SEQUENCE [LARGE SCALE GENOMIC DNA]</scope>
    <source>
        <strain evidence="3">CCUG 55491</strain>
    </source>
</reference>
<gene>
    <name evidence="2" type="ORF">ACFQZQ_04290</name>
</gene>
<dbReference type="InterPro" id="IPR036515">
    <property type="entry name" value="Transposase_17_sf"/>
</dbReference>
<dbReference type="PANTHER" id="PTHR36966:SF1">
    <property type="entry name" value="REP-ASSOCIATED TYROSINE TRANSPOSASE"/>
    <property type="match status" value="1"/>
</dbReference>
<keyword evidence="3" id="KW-1185">Reference proteome</keyword>